<dbReference type="RefSeq" id="WP_088213696.1">
    <property type="nucleotide sequence ID" value="NZ_NIPW01000004.1"/>
</dbReference>
<dbReference type="EMBL" id="NIPW01000004">
    <property type="protein sequence ID" value="OWJ80378.1"/>
    <property type="molecule type" value="Genomic_DNA"/>
</dbReference>
<dbReference type="Proteomes" id="UP000196878">
    <property type="component" value="Unassembled WGS sequence"/>
</dbReference>
<dbReference type="AlphaFoldDB" id="A0A212AFU8"/>
<keyword evidence="3" id="KW-1185">Reference proteome</keyword>
<dbReference type="OrthoDB" id="7865640at2"/>
<dbReference type="InterPro" id="IPR025961">
    <property type="entry name" value="Metal_resist"/>
</dbReference>
<dbReference type="Pfam" id="PF13801">
    <property type="entry name" value="Metal_resist"/>
    <property type="match status" value="1"/>
</dbReference>
<evidence type="ECO:0000313" key="2">
    <source>
        <dbReference type="EMBL" id="OWJ80378.1"/>
    </source>
</evidence>
<keyword evidence="1" id="KW-1133">Transmembrane helix</keyword>
<keyword evidence="1" id="KW-0472">Membrane</keyword>
<organism evidence="2 3">
    <name type="scientific">Haematobacter genomosp. 1</name>
    <dbReference type="NCBI Taxonomy" id="366618"/>
    <lineage>
        <taxon>Bacteria</taxon>
        <taxon>Pseudomonadati</taxon>
        <taxon>Pseudomonadota</taxon>
        <taxon>Alphaproteobacteria</taxon>
        <taxon>Rhodobacterales</taxon>
        <taxon>Paracoccaceae</taxon>
        <taxon>Haematobacter</taxon>
    </lineage>
</organism>
<comment type="caution">
    <text evidence="2">The sequence shown here is derived from an EMBL/GenBank/DDBJ whole genome shotgun (WGS) entry which is preliminary data.</text>
</comment>
<feature type="transmembrane region" description="Helical" evidence="1">
    <location>
        <begin position="15"/>
        <end position="37"/>
    </location>
</feature>
<proteinExistence type="predicted"/>
<sequence>MTTETPLRMSRTTRLVLVASLGLNLIVAGFLVGAYLFHRGPPPGGIGFGPYTYALAQEDREALRRAFITQSRDTNFRGRMQEERQALSGLLRVEPFDRAAVQQLFEAQRQRADESFRMGQSLLLDRIAAMTPEARFAFAERLESGPKRSRDERRESK</sequence>
<accession>A0A212AFU8</accession>
<gene>
    <name evidence="2" type="ORF">CDV49_00865</name>
</gene>
<evidence type="ECO:0008006" key="4">
    <source>
        <dbReference type="Google" id="ProtNLM"/>
    </source>
</evidence>
<reference evidence="2 3" key="1">
    <citation type="submission" date="2016-12" db="EMBL/GenBank/DDBJ databases">
        <title>Comparison of Traditional DNA-DNA Hybridization with In Silico Genomic Analysis.</title>
        <authorList>
            <person name="Nicholson A.C."/>
            <person name="Humrighouse B.W."/>
            <person name="Graziano J."/>
            <person name="Lasker B."/>
            <person name="Whitney A.M."/>
            <person name="Mcquiston J.R."/>
        </authorList>
    </citation>
    <scope>NUCLEOTIDE SEQUENCE [LARGE SCALE GENOMIC DNA]</scope>
    <source>
        <strain evidence="2 3">H2240</strain>
    </source>
</reference>
<keyword evidence="1" id="KW-0812">Transmembrane</keyword>
<evidence type="ECO:0000313" key="3">
    <source>
        <dbReference type="Proteomes" id="UP000196878"/>
    </source>
</evidence>
<evidence type="ECO:0000256" key="1">
    <source>
        <dbReference type="SAM" id="Phobius"/>
    </source>
</evidence>
<protein>
    <recommendedName>
        <fullName evidence="4">Periplasmic heavy metal sensor</fullName>
    </recommendedName>
</protein>
<name>A0A212AFU8_9RHOB</name>